<dbReference type="Proteomes" id="UP001296104">
    <property type="component" value="Unassembled WGS sequence"/>
</dbReference>
<dbReference type="InterPro" id="IPR000504">
    <property type="entry name" value="RRM_dom"/>
</dbReference>
<evidence type="ECO:0000256" key="2">
    <source>
        <dbReference type="PROSITE-ProRule" id="PRU00176"/>
    </source>
</evidence>
<dbReference type="Gene3D" id="3.30.70.330">
    <property type="match status" value="1"/>
</dbReference>
<dbReference type="SMART" id="SM00360">
    <property type="entry name" value="RRM"/>
    <property type="match status" value="1"/>
</dbReference>
<dbReference type="InterPro" id="IPR012677">
    <property type="entry name" value="Nucleotide-bd_a/b_plait_sf"/>
</dbReference>
<feature type="compositionally biased region" description="Basic and acidic residues" evidence="3">
    <location>
        <begin position="271"/>
        <end position="289"/>
    </location>
</feature>
<keyword evidence="1 2" id="KW-0694">RNA-binding</keyword>
<feature type="compositionally biased region" description="Basic and acidic residues" evidence="3">
    <location>
        <begin position="24"/>
        <end position="52"/>
    </location>
</feature>
<dbReference type="Pfam" id="PF00076">
    <property type="entry name" value="RRM_1"/>
    <property type="match status" value="1"/>
</dbReference>
<dbReference type="InterPro" id="IPR035979">
    <property type="entry name" value="RBD_domain_sf"/>
</dbReference>
<evidence type="ECO:0000256" key="3">
    <source>
        <dbReference type="SAM" id="MobiDB-lite"/>
    </source>
</evidence>
<evidence type="ECO:0000259" key="4">
    <source>
        <dbReference type="PROSITE" id="PS50102"/>
    </source>
</evidence>
<evidence type="ECO:0000313" key="5">
    <source>
        <dbReference type="EMBL" id="CAK4034052.1"/>
    </source>
</evidence>
<sequence length="341" mass="38628">MDRSLDEIIGERPRPRGGRGGGRGSDRRPPPARAPRREEYPRDGVRKYRSDEPTNIDSYGYTYPAYPARNTVLTPPSDWVHDRYEDDRYAPAYDDERPPRGPGPAGTRIRVDNVHYELTEDDLRELFERVGPILSVRLLYDRADRSQGTAYVIYEDHRDAREAVTNFDNQYANGQPIRLTLMPSGPSDRAPRGVSLADRIEKPVRSLADRIEDSRSDSRDDPRRRRHRSDSPRKGRIAQETLDRYMPLRGSRSPIRRRGTPRGGAGRRPGQRREEARPPRRPRTDDDGRPLVGGRPRKTAEELDAEMADYWGGKEAGNGDAGHPATEEANGGGIGDIDMDI</sequence>
<protein>
    <submittedName>
        <fullName evidence="5">Serine arginine-rich splicing factor 7-like</fullName>
    </submittedName>
</protein>
<accession>A0AAI8Z7Y4</accession>
<name>A0AAI8Z7Y4_9PEZI</name>
<feature type="region of interest" description="Disordered" evidence="3">
    <location>
        <begin position="178"/>
        <end position="341"/>
    </location>
</feature>
<dbReference type="PANTHER" id="PTHR19965">
    <property type="entry name" value="RNA AND EXPORT FACTOR BINDING PROTEIN"/>
    <property type="match status" value="1"/>
</dbReference>
<organism evidence="5 6">
    <name type="scientific">Lecanosticta acicola</name>
    <dbReference type="NCBI Taxonomy" id="111012"/>
    <lineage>
        <taxon>Eukaryota</taxon>
        <taxon>Fungi</taxon>
        <taxon>Dikarya</taxon>
        <taxon>Ascomycota</taxon>
        <taxon>Pezizomycotina</taxon>
        <taxon>Dothideomycetes</taxon>
        <taxon>Dothideomycetidae</taxon>
        <taxon>Mycosphaerellales</taxon>
        <taxon>Mycosphaerellaceae</taxon>
        <taxon>Lecanosticta</taxon>
    </lineage>
</organism>
<feature type="domain" description="RRM" evidence="4">
    <location>
        <begin position="107"/>
        <end position="184"/>
    </location>
</feature>
<evidence type="ECO:0000256" key="1">
    <source>
        <dbReference type="ARBA" id="ARBA00022884"/>
    </source>
</evidence>
<keyword evidence="6" id="KW-1185">Reference proteome</keyword>
<feature type="region of interest" description="Disordered" evidence="3">
    <location>
        <begin position="1"/>
        <end position="59"/>
    </location>
</feature>
<dbReference type="GO" id="GO:0005634">
    <property type="term" value="C:nucleus"/>
    <property type="evidence" value="ECO:0007669"/>
    <property type="project" value="TreeGrafter"/>
</dbReference>
<dbReference type="InterPro" id="IPR051229">
    <property type="entry name" value="ALYREF_mRNA_export"/>
</dbReference>
<dbReference type="SUPFAM" id="SSF54928">
    <property type="entry name" value="RNA-binding domain, RBD"/>
    <property type="match status" value="1"/>
</dbReference>
<dbReference type="AlphaFoldDB" id="A0AAI8Z7Y4"/>
<dbReference type="GO" id="GO:0003729">
    <property type="term" value="F:mRNA binding"/>
    <property type="evidence" value="ECO:0007669"/>
    <property type="project" value="TreeGrafter"/>
</dbReference>
<dbReference type="PANTHER" id="PTHR19965:SF82">
    <property type="entry name" value="THO COMPLEX SUBUNIT 4"/>
    <property type="match status" value="1"/>
</dbReference>
<feature type="compositionally biased region" description="Basic and acidic residues" evidence="3">
    <location>
        <begin position="198"/>
        <end position="233"/>
    </location>
</feature>
<dbReference type="CDD" id="cd12418">
    <property type="entry name" value="RRM_Aly_REF_like"/>
    <property type="match status" value="1"/>
</dbReference>
<reference evidence="5" key="1">
    <citation type="submission" date="2023-11" db="EMBL/GenBank/DDBJ databases">
        <authorList>
            <person name="Alioto T."/>
            <person name="Alioto T."/>
            <person name="Gomez Garrido J."/>
        </authorList>
    </citation>
    <scope>NUCLEOTIDE SEQUENCE</scope>
</reference>
<proteinExistence type="predicted"/>
<feature type="compositionally biased region" description="Basic and acidic residues" evidence="3">
    <location>
        <begin position="1"/>
        <end position="14"/>
    </location>
</feature>
<gene>
    <name evidence="5" type="ORF">LECACI_7A009210</name>
</gene>
<dbReference type="PROSITE" id="PS50102">
    <property type="entry name" value="RRM"/>
    <property type="match status" value="1"/>
</dbReference>
<comment type="caution">
    <text evidence="5">The sequence shown here is derived from an EMBL/GenBank/DDBJ whole genome shotgun (WGS) entry which is preliminary data.</text>
</comment>
<dbReference type="EMBL" id="CAVMBE010000102">
    <property type="protein sequence ID" value="CAK4034052.1"/>
    <property type="molecule type" value="Genomic_DNA"/>
</dbReference>
<evidence type="ECO:0000313" key="6">
    <source>
        <dbReference type="Proteomes" id="UP001296104"/>
    </source>
</evidence>